<keyword evidence="3 7" id="KW-1003">Cell membrane</keyword>
<evidence type="ECO:0000313" key="10">
    <source>
        <dbReference type="Proteomes" id="UP000611723"/>
    </source>
</evidence>
<feature type="transmembrane region" description="Helical" evidence="8">
    <location>
        <begin position="308"/>
        <end position="325"/>
    </location>
</feature>
<feature type="transmembrane region" description="Helical" evidence="8">
    <location>
        <begin position="112"/>
        <end position="132"/>
    </location>
</feature>
<dbReference type="Proteomes" id="UP000611723">
    <property type="component" value="Unassembled WGS sequence"/>
</dbReference>
<feature type="transmembrane region" description="Helical" evidence="8">
    <location>
        <begin position="331"/>
        <end position="349"/>
    </location>
</feature>
<keyword evidence="10" id="KW-1185">Reference proteome</keyword>
<evidence type="ECO:0000313" key="9">
    <source>
        <dbReference type="EMBL" id="MBK6264531.1"/>
    </source>
</evidence>
<sequence length="474" mass="55910">MLFNSFTFWIFFTLFFMVYWLIHQKKDLRNIWILLASYVFYSWWDWRFLSLIIISTLIDYFVAQQIDKSTDRRRKKWLLSLSVIANLGFLAYFKYANFFIDNFVEVLQTIGFQANMSTLNIILPVGISFYTFQTMSYTIDVYRQKMPATSRIIDFAAYVSFFPQLVAGPIERAQRLLPQFLQKTKFSFRNAQIGTSQIVWGLFKKIVIADNCAIYVDQIFSNYAQQDSLSLILGAVLFAFQIYCDFSGYSDIAIGLSRLLGFELMTNFRYPYFSRDIAEFWRRWHISLSTWFRDYLYIPLGGSKNGKYLALRNIFIIFIVSGFWHGANWTFIIWGALHALYYVPLFIFGTNRNNLDVIASETILPSFKSIFGLAVTFILTTFAWVFFRSASASDAFDYISLMFQFQNVGTDLLIPIFLWVEIIVLLLIDYLSRKKDFVFFENQFIQILFLIATIIQLILFGYYESDQSFIYFQF</sequence>
<protein>
    <submittedName>
        <fullName evidence="9">MBOAT family protein</fullName>
    </submittedName>
</protein>
<dbReference type="InterPro" id="IPR024194">
    <property type="entry name" value="Ac/AlaTfrase_AlgI/DltB"/>
</dbReference>
<evidence type="ECO:0000256" key="5">
    <source>
        <dbReference type="ARBA" id="ARBA00022989"/>
    </source>
</evidence>
<dbReference type="GO" id="GO:0016746">
    <property type="term" value="F:acyltransferase activity"/>
    <property type="evidence" value="ECO:0007669"/>
    <property type="project" value="UniProtKB-KW"/>
</dbReference>
<keyword evidence="7" id="KW-0808">Transferase</keyword>
<dbReference type="RefSeq" id="WP_201430222.1">
    <property type="nucleotide sequence ID" value="NZ_JAEQBW010000002.1"/>
</dbReference>
<comment type="caution">
    <text evidence="9">The sequence shown here is derived from an EMBL/GenBank/DDBJ whole genome shotgun (WGS) entry which is preliminary data.</text>
</comment>
<dbReference type="GO" id="GO:0005886">
    <property type="term" value="C:plasma membrane"/>
    <property type="evidence" value="ECO:0007669"/>
    <property type="project" value="UniProtKB-SubCell"/>
</dbReference>
<feature type="transmembrane region" description="Helical" evidence="8">
    <location>
        <begin position="370"/>
        <end position="387"/>
    </location>
</feature>
<evidence type="ECO:0000256" key="7">
    <source>
        <dbReference type="PIRNR" id="PIRNR016636"/>
    </source>
</evidence>
<organism evidence="9 10">
    <name type="scientific">Marivirga aurantiaca</name>
    <dbReference type="NCBI Taxonomy" id="2802615"/>
    <lineage>
        <taxon>Bacteria</taxon>
        <taxon>Pseudomonadati</taxon>
        <taxon>Bacteroidota</taxon>
        <taxon>Cytophagia</taxon>
        <taxon>Cytophagales</taxon>
        <taxon>Marivirgaceae</taxon>
        <taxon>Marivirga</taxon>
    </lineage>
</organism>
<evidence type="ECO:0000256" key="8">
    <source>
        <dbReference type="SAM" id="Phobius"/>
    </source>
</evidence>
<proteinExistence type="inferred from homology"/>
<comment type="similarity">
    <text evidence="2 7">Belongs to the membrane-bound acyltransferase family.</text>
</comment>
<gene>
    <name evidence="9" type="ORF">JKA74_05730</name>
</gene>
<evidence type="ECO:0000256" key="3">
    <source>
        <dbReference type="ARBA" id="ARBA00022475"/>
    </source>
</evidence>
<dbReference type="PANTHER" id="PTHR13285:SF18">
    <property type="entry name" value="PROTEIN-CYSTEINE N-PALMITOYLTRANSFERASE RASP"/>
    <property type="match status" value="1"/>
</dbReference>
<dbReference type="InterPro" id="IPR028362">
    <property type="entry name" value="AlgI"/>
</dbReference>
<dbReference type="Pfam" id="PF03062">
    <property type="entry name" value="MBOAT"/>
    <property type="match status" value="1"/>
</dbReference>
<dbReference type="AlphaFoldDB" id="A0A934WX42"/>
<keyword evidence="6 7" id="KW-0472">Membrane</keyword>
<evidence type="ECO:0000256" key="2">
    <source>
        <dbReference type="ARBA" id="ARBA00010323"/>
    </source>
</evidence>
<dbReference type="InterPro" id="IPR004299">
    <property type="entry name" value="MBOAT_fam"/>
</dbReference>
<evidence type="ECO:0000256" key="6">
    <source>
        <dbReference type="ARBA" id="ARBA00023136"/>
    </source>
</evidence>
<keyword evidence="4 8" id="KW-0812">Transmembrane</keyword>
<dbReference type="InterPro" id="IPR051085">
    <property type="entry name" value="MB_O-acyltransferase"/>
</dbReference>
<keyword evidence="5 8" id="KW-1133">Transmembrane helix</keyword>
<feature type="transmembrane region" description="Helical" evidence="8">
    <location>
        <begin position="6"/>
        <end position="22"/>
    </location>
</feature>
<name>A0A934WX42_9BACT</name>
<reference evidence="9" key="1">
    <citation type="submission" date="2021-01" db="EMBL/GenBank/DDBJ databases">
        <title>Marivirga aurantiaca sp. nov., isolated from intertidal surface sediments.</title>
        <authorList>
            <person name="Zhang M."/>
        </authorList>
    </citation>
    <scope>NUCLEOTIDE SEQUENCE</scope>
    <source>
        <strain evidence="9">S37H4</strain>
    </source>
</reference>
<feature type="transmembrane region" description="Helical" evidence="8">
    <location>
        <begin position="444"/>
        <end position="463"/>
    </location>
</feature>
<evidence type="ECO:0000256" key="1">
    <source>
        <dbReference type="ARBA" id="ARBA00004651"/>
    </source>
</evidence>
<dbReference type="PANTHER" id="PTHR13285">
    <property type="entry name" value="ACYLTRANSFERASE"/>
    <property type="match status" value="1"/>
</dbReference>
<evidence type="ECO:0000256" key="4">
    <source>
        <dbReference type="ARBA" id="ARBA00022692"/>
    </source>
</evidence>
<dbReference type="GO" id="GO:0042121">
    <property type="term" value="P:alginic acid biosynthetic process"/>
    <property type="evidence" value="ECO:0007669"/>
    <property type="project" value="InterPro"/>
</dbReference>
<feature type="transmembrane region" description="Helical" evidence="8">
    <location>
        <begin position="412"/>
        <end position="432"/>
    </location>
</feature>
<dbReference type="EMBL" id="JAEQBW010000002">
    <property type="protein sequence ID" value="MBK6264531.1"/>
    <property type="molecule type" value="Genomic_DNA"/>
</dbReference>
<feature type="transmembrane region" description="Helical" evidence="8">
    <location>
        <begin position="78"/>
        <end position="100"/>
    </location>
</feature>
<dbReference type="PIRSF" id="PIRSF500217">
    <property type="entry name" value="AlgI"/>
    <property type="match status" value="1"/>
</dbReference>
<accession>A0A934WX42</accession>
<keyword evidence="7" id="KW-0012">Acyltransferase</keyword>
<dbReference type="PIRSF" id="PIRSF016636">
    <property type="entry name" value="AlgI_DltB"/>
    <property type="match status" value="1"/>
</dbReference>
<comment type="subcellular location">
    <subcellularLocation>
        <location evidence="1">Cell membrane</location>
        <topology evidence="1">Multi-pass membrane protein</topology>
    </subcellularLocation>
</comment>